<proteinExistence type="predicted"/>
<accession>A0A927U9J3</accession>
<reference evidence="1" key="1">
    <citation type="submission" date="2019-04" db="EMBL/GenBank/DDBJ databases">
        <title>Evolution of Biomass-Degrading Anaerobic Consortia Revealed by Metagenomics.</title>
        <authorList>
            <person name="Peng X."/>
        </authorList>
    </citation>
    <scope>NUCLEOTIDE SEQUENCE</scope>
    <source>
        <strain evidence="1">SIG311</strain>
    </source>
</reference>
<evidence type="ECO:0000313" key="1">
    <source>
        <dbReference type="EMBL" id="MBE5918244.1"/>
    </source>
</evidence>
<evidence type="ECO:0000313" key="2">
    <source>
        <dbReference type="Proteomes" id="UP000766246"/>
    </source>
</evidence>
<comment type="caution">
    <text evidence="1">The sequence shown here is derived from an EMBL/GenBank/DDBJ whole genome shotgun (WGS) entry which is preliminary data.</text>
</comment>
<name>A0A927U9J3_9FIRM</name>
<gene>
    <name evidence="1" type="ORF">E7272_00215</name>
</gene>
<protein>
    <submittedName>
        <fullName evidence="1">Uncharacterized protein</fullName>
    </submittedName>
</protein>
<organism evidence="1 2">
    <name type="scientific">Pseudobutyrivibrio ruminis</name>
    <dbReference type="NCBI Taxonomy" id="46206"/>
    <lineage>
        <taxon>Bacteria</taxon>
        <taxon>Bacillati</taxon>
        <taxon>Bacillota</taxon>
        <taxon>Clostridia</taxon>
        <taxon>Lachnospirales</taxon>
        <taxon>Lachnospiraceae</taxon>
        <taxon>Pseudobutyrivibrio</taxon>
    </lineage>
</organism>
<sequence length="82" mass="9469">MKFTDRVIDGANEKRREAQKKKEINYYDDLNGTEMGYAYDNPPKSINLNTDKSIYDKADDTSINTMKSIFDKTAVFHVDPNN</sequence>
<dbReference type="AlphaFoldDB" id="A0A927U9J3"/>
<dbReference type="EMBL" id="SVER01000001">
    <property type="protein sequence ID" value="MBE5918244.1"/>
    <property type="molecule type" value="Genomic_DNA"/>
</dbReference>
<dbReference type="Proteomes" id="UP000766246">
    <property type="component" value="Unassembled WGS sequence"/>
</dbReference>